<organism evidence="2 3">
    <name type="scientific">Meiothermus taiwanensis</name>
    <dbReference type="NCBI Taxonomy" id="172827"/>
    <lineage>
        <taxon>Bacteria</taxon>
        <taxon>Thermotogati</taxon>
        <taxon>Deinococcota</taxon>
        <taxon>Deinococci</taxon>
        <taxon>Thermales</taxon>
        <taxon>Thermaceae</taxon>
        <taxon>Meiothermus</taxon>
    </lineage>
</organism>
<dbReference type="GO" id="GO:0016787">
    <property type="term" value="F:hydrolase activity"/>
    <property type="evidence" value="ECO:0007669"/>
    <property type="project" value="InterPro"/>
</dbReference>
<proteinExistence type="predicted"/>
<dbReference type="SUPFAM" id="SSF56300">
    <property type="entry name" value="Metallo-dependent phosphatases"/>
    <property type="match status" value="1"/>
</dbReference>
<dbReference type="Gene3D" id="3.60.21.10">
    <property type="match status" value="1"/>
</dbReference>
<comment type="caution">
    <text evidence="2">The sequence shown here is derived from an EMBL/GenBank/DDBJ whole genome shotgun (WGS) entry which is preliminary data.</text>
</comment>
<sequence>MRILALSDQIHPFIYQERFPHNLPAFDLVLLAGDLPGSYIEFVATKVQVPVVYVHGNHQEEYVQDYLGNLTPPGGAIKAHGRIVDVAGVRIAGWGGCPRYNDRDIGQYNEIDAQARFLSWYPRLIQRRWRTGHGVDILLSHAPPPGAHAGSDFAHRGSTALGLFHRLYRPKIHVHGHIHLYEAQPRREYISPEGVRVINAFEYTLIEL</sequence>
<reference evidence="2 3" key="1">
    <citation type="submission" date="2018-08" db="EMBL/GenBank/DDBJ databases">
        <title>Meiothermus cateniformans JCM 15151 genome sequencing project.</title>
        <authorList>
            <person name="Da Costa M.S."/>
            <person name="Albuquerque L."/>
            <person name="Raposo P."/>
            <person name="Froufe H.J.C."/>
            <person name="Barroso C.S."/>
            <person name="Egas C."/>
        </authorList>
    </citation>
    <scope>NUCLEOTIDE SEQUENCE [LARGE SCALE GENOMIC DNA]</scope>
    <source>
        <strain evidence="2 3">JCM 15151</strain>
    </source>
</reference>
<dbReference type="RefSeq" id="WP_027887101.1">
    <property type="nucleotide sequence ID" value="NZ_JBHSXZ010000069.1"/>
</dbReference>
<dbReference type="InterPro" id="IPR004843">
    <property type="entry name" value="Calcineurin-like_PHP"/>
</dbReference>
<dbReference type="EMBL" id="QWKX01000106">
    <property type="protein sequence ID" value="RIH74570.1"/>
    <property type="molecule type" value="Genomic_DNA"/>
</dbReference>
<name>A0A399DX60_9DEIN</name>
<evidence type="ECO:0000259" key="1">
    <source>
        <dbReference type="Pfam" id="PF00149"/>
    </source>
</evidence>
<dbReference type="InterPro" id="IPR029052">
    <property type="entry name" value="Metallo-depent_PP-like"/>
</dbReference>
<gene>
    <name evidence="2" type="ORF">Mcate_02656</name>
</gene>
<dbReference type="AlphaFoldDB" id="A0A399DX60"/>
<feature type="domain" description="Calcineurin-like phosphoesterase" evidence="1">
    <location>
        <begin position="1"/>
        <end position="180"/>
    </location>
</feature>
<dbReference type="Proteomes" id="UP000266089">
    <property type="component" value="Unassembled WGS sequence"/>
</dbReference>
<evidence type="ECO:0000313" key="2">
    <source>
        <dbReference type="EMBL" id="RIH74570.1"/>
    </source>
</evidence>
<protein>
    <submittedName>
        <fullName evidence="2">Calcineurin-like phosphoesterase</fullName>
    </submittedName>
</protein>
<dbReference type="Pfam" id="PF00149">
    <property type="entry name" value="Metallophos"/>
    <property type="match status" value="1"/>
</dbReference>
<accession>A0A399DX60</accession>
<evidence type="ECO:0000313" key="3">
    <source>
        <dbReference type="Proteomes" id="UP000266089"/>
    </source>
</evidence>
<dbReference type="OrthoDB" id="9783591at2"/>